<dbReference type="PANTHER" id="PTHR47481">
    <property type="match status" value="1"/>
</dbReference>
<dbReference type="InterPro" id="IPR054722">
    <property type="entry name" value="PolX-like_BBD"/>
</dbReference>
<evidence type="ECO:0000256" key="1">
    <source>
        <dbReference type="SAM" id="MobiDB-lite"/>
    </source>
</evidence>
<sequence>MAESSDVFRMLAVEDKLDGTNYPLWAYMMRHVLVAKGLWNIVQGVERRPVTLDGRDAQAHALIALSVKRAIIPHIRSCRTAKVAWDTLTTLYQARNEAHVAYLRKQLESEHMNEGDSMDSFLTKIKDLKEQLISADEVIPDSSLVQTVLNGLPDSYQSFASSLWLMMKGNPNALKISPGRNMSIMRIADQAFLASQKSKGKWSSSTSKQKSTNAAQSKNQDKDEKKSEKQKLFCKYCKGNDHIIKNCPKLATKESKKKEAGMVVVEASTPKTESANLVQEEEWAFTTVCSFDPSSHDQCMSALDSDVSYFDNGATKHITSQRSFFSSLEPAPTGNTITCANNSSYPIMGVGKIILTTADGSSFTLSDALFMLGIKKNLLSVST</sequence>
<comment type="caution">
    <text evidence="3">The sequence shown here is derived from an EMBL/GenBank/DDBJ whole genome shotgun (WGS) entry which is preliminary data.</text>
</comment>
<dbReference type="Pfam" id="PF22936">
    <property type="entry name" value="Pol_BBD"/>
    <property type="match status" value="1"/>
</dbReference>
<keyword evidence="4" id="KW-1185">Reference proteome</keyword>
<proteinExistence type="predicted"/>
<name>A0A8T2UGD9_CERRI</name>
<evidence type="ECO:0000313" key="4">
    <source>
        <dbReference type="Proteomes" id="UP000825935"/>
    </source>
</evidence>
<dbReference type="OMA" id="MMESKSH"/>
<dbReference type="Pfam" id="PF14223">
    <property type="entry name" value="Retrotran_gag_2"/>
    <property type="match status" value="1"/>
</dbReference>
<feature type="domain" description="Retrovirus-related Pol polyprotein from transposon TNT 1-94-like beta-barrel" evidence="2">
    <location>
        <begin position="309"/>
        <end position="382"/>
    </location>
</feature>
<evidence type="ECO:0000259" key="2">
    <source>
        <dbReference type="Pfam" id="PF22936"/>
    </source>
</evidence>
<feature type="region of interest" description="Disordered" evidence="1">
    <location>
        <begin position="198"/>
        <end position="226"/>
    </location>
</feature>
<dbReference type="Proteomes" id="UP000825935">
    <property type="component" value="Chromosome 6"/>
</dbReference>
<dbReference type="AlphaFoldDB" id="A0A8T2UGD9"/>
<accession>A0A8T2UGD9</accession>
<organism evidence="3 4">
    <name type="scientific">Ceratopteris richardii</name>
    <name type="common">Triangle waterfern</name>
    <dbReference type="NCBI Taxonomy" id="49495"/>
    <lineage>
        <taxon>Eukaryota</taxon>
        <taxon>Viridiplantae</taxon>
        <taxon>Streptophyta</taxon>
        <taxon>Embryophyta</taxon>
        <taxon>Tracheophyta</taxon>
        <taxon>Polypodiopsida</taxon>
        <taxon>Polypodiidae</taxon>
        <taxon>Polypodiales</taxon>
        <taxon>Pteridineae</taxon>
        <taxon>Pteridaceae</taxon>
        <taxon>Parkerioideae</taxon>
        <taxon>Ceratopteris</taxon>
    </lineage>
</organism>
<dbReference type="PANTHER" id="PTHR47481:SF36">
    <property type="entry name" value="CCHC-TYPE DOMAIN-CONTAINING PROTEIN"/>
    <property type="match status" value="1"/>
</dbReference>
<feature type="compositionally biased region" description="Low complexity" evidence="1">
    <location>
        <begin position="198"/>
        <end position="212"/>
    </location>
</feature>
<dbReference type="OrthoDB" id="8063676at2759"/>
<protein>
    <recommendedName>
        <fullName evidence="2">Retrovirus-related Pol polyprotein from transposon TNT 1-94-like beta-barrel domain-containing protein</fullName>
    </recommendedName>
</protein>
<dbReference type="EMBL" id="CM035411">
    <property type="protein sequence ID" value="KAH7434542.1"/>
    <property type="molecule type" value="Genomic_DNA"/>
</dbReference>
<evidence type="ECO:0000313" key="3">
    <source>
        <dbReference type="EMBL" id="KAH7434542.1"/>
    </source>
</evidence>
<gene>
    <name evidence="3" type="ORF">KP509_06G022400</name>
</gene>
<reference evidence="3" key="1">
    <citation type="submission" date="2021-08" db="EMBL/GenBank/DDBJ databases">
        <title>WGS assembly of Ceratopteris richardii.</title>
        <authorList>
            <person name="Marchant D.B."/>
            <person name="Chen G."/>
            <person name="Jenkins J."/>
            <person name="Shu S."/>
            <person name="Leebens-Mack J."/>
            <person name="Grimwood J."/>
            <person name="Schmutz J."/>
            <person name="Soltis P."/>
            <person name="Soltis D."/>
            <person name="Chen Z.-H."/>
        </authorList>
    </citation>
    <scope>NUCLEOTIDE SEQUENCE</scope>
    <source>
        <strain evidence="3">Whitten #5841</strain>
        <tissue evidence="3">Leaf</tissue>
    </source>
</reference>